<dbReference type="NCBIfam" id="TIGR01901">
    <property type="entry name" value="adhes_NPXG"/>
    <property type="match status" value="1"/>
</dbReference>
<dbReference type="EMBL" id="BDUD01000001">
    <property type="protein sequence ID" value="GBG18479.1"/>
    <property type="molecule type" value="Genomic_DNA"/>
</dbReference>
<feature type="signal peptide" evidence="1">
    <location>
        <begin position="1"/>
        <end position="34"/>
    </location>
</feature>
<comment type="caution">
    <text evidence="3">The sequence shown here is derived from an EMBL/GenBank/DDBJ whole genome shotgun (WGS) entry which is preliminary data.</text>
</comment>
<dbReference type="AlphaFoldDB" id="A0A2R5FKD7"/>
<feature type="domain" description="Filamentous haemagglutinin FhaB/tRNA nuclease CdiA-like TPS" evidence="2">
    <location>
        <begin position="39"/>
        <end position="150"/>
    </location>
</feature>
<organism evidence="3 4">
    <name type="scientific">Nostoc commune NIES-4072</name>
    <dbReference type="NCBI Taxonomy" id="2005467"/>
    <lineage>
        <taxon>Bacteria</taxon>
        <taxon>Bacillati</taxon>
        <taxon>Cyanobacteriota</taxon>
        <taxon>Cyanophyceae</taxon>
        <taxon>Nostocales</taxon>
        <taxon>Nostocaceae</taxon>
        <taxon>Nostoc</taxon>
    </lineage>
</organism>
<proteinExistence type="predicted"/>
<dbReference type="Gene3D" id="2.160.20.10">
    <property type="entry name" value="Single-stranded right-handed beta-helix, Pectin lyase-like"/>
    <property type="match status" value="1"/>
</dbReference>
<dbReference type="SUPFAM" id="SSF51126">
    <property type="entry name" value="Pectin lyase-like"/>
    <property type="match status" value="1"/>
</dbReference>
<keyword evidence="1" id="KW-0732">Signal</keyword>
<dbReference type="SMART" id="SM00912">
    <property type="entry name" value="Haemagg_act"/>
    <property type="match status" value="1"/>
</dbReference>
<sequence>MFSQSRFYQWWQLRLASLLALIAAIAAANESALAQIVPDKTLETNSVVIPSPNFDLIDGGTRRGANLFHSFEQFNVKEGGRASFSNPSGIKNIISRVTGGNRSEIFGTLGVLGTANLFLINPNGIIFGPNAQLTIGGSFLATTANAIGFGEQGLFSASVPNSPALLTVNPSALLFNQIARPITNQSTRATRGLQLSGNQKSLLLVGGGATRKSEIGV</sequence>
<name>A0A2R5FKD7_NOSCO</name>
<dbReference type="InterPro" id="IPR008638">
    <property type="entry name" value="FhaB/CdiA-like_TPS"/>
</dbReference>
<evidence type="ECO:0000313" key="3">
    <source>
        <dbReference type="EMBL" id="GBG18479.1"/>
    </source>
</evidence>
<dbReference type="Proteomes" id="UP000245124">
    <property type="component" value="Unassembled WGS sequence"/>
</dbReference>
<feature type="chain" id="PRO_5015337963" evidence="1">
    <location>
        <begin position="35"/>
        <end position="217"/>
    </location>
</feature>
<evidence type="ECO:0000256" key="1">
    <source>
        <dbReference type="SAM" id="SignalP"/>
    </source>
</evidence>
<dbReference type="RefSeq" id="WP_369694295.1">
    <property type="nucleotide sequence ID" value="NZ_BDUD01000001.1"/>
</dbReference>
<dbReference type="InterPro" id="IPR012334">
    <property type="entry name" value="Pectin_lyas_fold"/>
</dbReference>
<dbReference type="Pfam" id="PF05860">
    <property type="entry name" value="TPS"/>
    <property type="match status" value="1"/>
</dbReference>
<keyword evidence="4" id="KW-1185">Reference proteome</keyword>
<evidence type="ECO:0000259" key="2">
    <source>
        <dbReference type="SMART" id="SM00912"/>
    </source>
</evidence>
<evidence type="ECO:0000313" key="4">
    <source>
        <dbReference type="Proteomes" id="UP000245124"/>
    </source>
</evidence>
<accession>A0A2R5FKD7</accession>
<reference evidence="3 4" key="1">
    <citation type="submission" date="2017-06" db="EMBL/GenBank/DDBJ databases">
        <title>Genome sequencing of cyanobaciteial culture collection at National Institute for Environmental Studies (NIES).</title>
        <authorList>
            <person name="Hirose Y."/>
            <person name="Shimura Y."/>
            <person name="Fujisawa T."/>
            <person name="Nakamura Y."/>
            <person name="Kawachi M."/>
        </authorList>
    </citation>
    <scope>NUCLEOTIDE SEQUENCE [LARGE SCALE GENOMIC DNA]</scope>
    <source>
        <strain evidence="3 4">NIES-4072</strain>
    </source>
</reference>
<protein>
    <submittedName>
        <fullName evidence="3">Filamentous hemagglutinin outer membrane protein</fullName>
    </submittedName>
</protein>
<dbReference type="InterPro" id="IPR011050">
    <property type="entry name" value="Pectin_lyase_fold/virulence"/>
</dbReference>
<gene>
    <name evidence="3" type="ORF">NIES4072_21440</name>
</gene>